<dbReference type="Gene3D" id="1.10.3290.10">
    <property type="entry name" value="Fido-like domain"/>
    <property type="match status" value="1"/>
</dbReference>
<dbReference type="EMBL" id="JAXGGE010000001">
    <property type="protein sequence ID" value="MDY4302956.1"/>
    <property type="molecule type" value="Genomic_DNA"/>
</dbReference>
<feature type="domain" description="Fido" evidence="1">
    <location>
        <begin position="230"/>
        <end position="380"/>
    </location>
</feature>
<evidence type="ECO:0000259" key="1">
    <source>
        <dbReference type="PROSITE" id="PS51459"/>
    </source>
</evidence>
<dbReference type="InterPro" id="IPR003812">
    <property type="entry name" value="Fido"/>
</dbReference>
<dbReference type="SUPFAM" id="SSF140931">
    <property type="entry name" value="Fic-like"/>
    <property type="match status" value="1"/>
</dbReference>
<dbReference type="InterPro" id="IPR036597">
    <property type="entry name" value="Fido-like_dom_sf"/>
</dbReference>
<dbReference type="Pfam" id="PF02661">
    <property type="entry name" value="Fic"/>
    <property type="match status" value="1"/>
</dbReference>
<reference evidence="2 3" key="1">
    <citation type="submission" date="2023-11" db="EMBL/GenBank/DDBJ databases">
        <title>Genome sequence of Pseudomonas salmasensis Strain SLU99.</title>
        <authorList>
            <person name="Ghadamgahi F."/>
            <person name="Kalyandurg P.B."/>
            <person name="Catara V."/>
            <person name="Vetukuri R."/>
            <person name="Ghosh S."/>
        </authorList>
    </citation>
    <scope>NUCLEOTIDE SEQUENCE [LARGE SCALE GENOMIC DNA]</scope>
    <source>
        <strain evidence="2 3">SLU99</strain>
    </source>
</reference>
<evidence type="ECO:0000313" key="2">
    <source>
        <dbReference type="EMBL" id="MDY4302956.1"/>
    </source>
</evidence>
<dbReference type="InterPro" id="IPR040198">
    <property type="entry name" value="Fido_containing"/>
</dbReference>
<name>A0ABU5FLE7_9PSED</name>
<accession>A0ABU5FLE7</accession>
<evidence type="ECO:0000313" key="3">
    <source>
        <dbReference type="Proteomes" id="UP001277967"/>
    </source>
</evidence>
<dbReference type="RefSeq" id="WP_320749049.1">
    <property type="nucleotide sequence ID" value="NZ_JAXGGE010000001.1"/>
</dbReference>
<dbReference type="PANTHER" id="PTHR13504">
    <property type="entry name" value="FIDO DOMAIN-CONTAINING PROTEIN DDB_G0283145"/>
    <property type="match status" value="1"/>
</dbReference>
<gene>
    <name evidence="2" type="ORF">SO486_23600</name>
</gene>
<keyword evidence="3" id="KW-1185">Reference proteome</keyword>
<comment type="caution">
    <text evidence="2">The sequence shown here is derived from an EMBL/GenBank/DDBJ whole genome shotgun (WGS) entry which is preliminary data.</text>
</comment>
<dbReference type="PANTHER" id="PTHR13504:SF38">
    <property type="entry name" value="FIDO DOMAIN-CONTAINING PROTEIN"/>
    <property type="match status" value="1"/>
</dbReference>
<dbReference type="PROSITE" id="PS51459">
    <property type="entry name" value="FIDO"/>
    <property type="match status" value="1"/>
</dbReference>
<dbReference type="Proteomes" id="UP001277967">
    <property type="component" value="Unassembled WGS sequence"/>
</dbReference>
<sequence length="500" mass="56824">MSLVGYAHLHQLLGLKAIAPARSAMVKPVTRISLIGDCLAVPQTVAPAADSVLDHILFALKHEGINLAILAQALDAVSADQLLQELDKAPNGVFIRKACYLWEGLTLQRLDYSKPINSRVSPLFDPQRYVTGPSTRNSRWRIDFNGLGSLAYCATVERTSEIDALLSLDILGRAKSFMATLPPEMMDRAIQWAYLHETRDSFAIEKEQPSEEKSRRFVQLLRQAHEGRLLTEDYLVELQNSTVSNPFDKAVAFRHEQNHLHNGLRGAAGVSYVPPAPALCQELMEELMAFANQPVRDVDPLVAAAVTAFGFVFLHPFMDGNGRLSRFLIHQTLCHYGALENGLLLPVSVAMKHEEQAYLEALKTFSQPTREFWNVTWLDADHMAFDFIGHPSIYRYWDATRCVEFTLQMARRALEVELREETEFLDRYDRVIKAVNQRYDVRGSDLSKLVMMCLDNGGKLSKHRRKQFQYRVAEEVFGFIEEEVERVIQHHQDSQPEQRS</sequence>
<organism evidence="2 3">
    <name type="scientific">Pseudomonas salmasensis</name>
    <dbReference type="NCBI Taxonomy" id="2745514"/>
    <lineage>
        <taxon>Bacteria</taxon>
        <taxon>Pseudomonadati</taxon>
        <taxon>Pseudomonadota</taxon>
        <taxon>Gammaproteobacteria</taxon>
        <taxon>Pseudomonadales</taxon>
        <taxon>Pseudomonadaceae</taxon>
        <taxon>Pseudomonas</taxon>
    </lineage>
</organism>
<protein>
    <submittedName>
        <fullName evidence="2">Fic family protein</fullName>
    </submittedName>
</protein>
<proteinExistence type="predicted"/>